<dbReference type="AlphaFoldDB" id="A0A0A1GRU1"/>
<name>A0A0A1GRU1_9LACO</name>
<dbReference type="SUPFAM" id="SSF53597">
    <property type="entry name" value="Dihydrofolate reductase-like"/>
    <property type="match status" value="1"/>
</dbReference>
<feature type="domain" description="Bacterial bifunctional deaminase-reductase C-terminal" evidence="1">
    <location>
        <begin position="6"/>
        <end position="163"/>
    </location>
</feature>
<reference evidence="2 3" key="1">
    <citation type="submission" date="2014-11" db="EMBL/GenBank/DDBJ databases">
        <title>Complete genome sequence and analysis of Lactobacillus hokkaidonensis LOOC260T.</title>
        <authorList>
            <person name="Tanizawa Y."/>
            <person name="Tohno M."/>
            <person name="Kaminuma E."/>
            <person name="Nakamura Y."/>
            <person name="Arita M."/>
        </authorList>
    </citation>
    <scope>NUCLEOTIDE SEQUENCE [LARGE SCALE GENOMIC DNA]</scope>
    <source>
        <strain evidence="2 3">LOOC260</strain>
    </source>
</reference>
<dbReference type="KEGG" id="lho:LOOC260_104630"/>
<dbReference type="RefSeq" id="WP_041092673.1">
    <property type="nucleotide sequence ID" value="NZ_AP014680.1"/>
</dbReference>
<protein>
    <submittedName>
        <fullName evidence="2">Dihydrofolate reductase</fullName>
    </submittedName>
</protein>
<dbReference type="InterPro" id="IPR002734">
    <property type="entry name" value="RibDG_C"/>
</dbReference>
<dbReference type="InterPro" id="IPR050765">
    <property type="entry name" value="Riboflavin_Biosynth_HTPR"/>
</dbReference>
<accession>A0A0A1GRU1</accession>
<dbReference type="Pfam" id="PF01872">
    <property type="entry name" value="RibD_C"/>
    <property type="match status" value="1"/>
</dbReference>
<dbReference type="GO" id="GO:0009231">
    <property type="term" value="P:riboflavin biosynthetic process"/>
    <property type="evidence" value="ECO:0007669"/>
    <property type="project" value="InterPro"/>
</dbReference>
<evidence type="ECO:0000313" key="2">
    <source>
        <dbReference type="EMBL" id="BAP85027.1"/>
    </source>
</evidence>
<evidence type="ECO:0000313" key="3">
    <source>
        <dbReference type="Proteomes" id="UP000031620"/>
    </source>
</evidence>
<gene>
    <name evidence="2" type="primary">ribD</name>
    <name evidence="2" type="ORF">LOOC260_104630</name>
</gene>
<sequence length="173" mass="19714">MRQIQFYGAMSLDGYLATTKHNLQWLLDTPGGDKANSELFFDQIDTTIMGRKTYDVSKELMNNEPFYPDKTNYVLSNNRHGREADAIYYNNSPVKLVQDLLDQSGGNIWIVGGGQIVTDLLAANLIDEWWIQIAPVILGDGIRLFANGDYSTRLELLNVNQYDQLAELHLRRK</sequence>
<dbReference type="InterPro" id="IPR024072">
    <property type="entry name" value="DHFR-like_dom_sf"/>
</dbReference>
<dbReference type="GO" id="GO:0008703">
    <property type="term" value="F:5-amino-6-(5-phosphoribosylamino)uracil reductase activity"/>
    <property type="evidence" value="ECO:0007669"/>
    <property type="project" value="InterPro"/>
</dbReference>
<dbReference type="HOGENOM" id="CLU_043966_4_1_9"/>
<organism evidence="2 3">
    <name type="scientific">Paucilactobacillus hokkaidonensis JCM 18461</name>
    <dbReference type="NCBI Taxonomy" id="1291742"/>
    <lineage>
        <taxon>Bacteria</taxon>
        <taxon>Bacillati</taxon>
        <taxon>Bacillota</taxon>
        <taxon>Bacilli</taxon>
        <taxon>Lactobacillales</taxon>
        <taxon>Lactobacillaceae</taxon>
        <taxon>Paucilactobacillus</taxon>
    </lineage>
</organism>
<dbReference type="EMBL" id="AP014680">
    <property type="protein sequence ID" value="BAP85027.1"/>
    <property type="molecule type" value="Genomic_DNA"/>
</dbReference>
<dbReference type="PANTHER" id="PTHR38011">
    <property type="entry name" value="DIHYDROFOLATE REDUCTASE FAMILY PROTEIN (AFU_ORTHOLOGUE AFUA_8G06820)"/>
    <property type="match status" value="1"/>
</dbReference>
<dbReference type="PANTHER" id="PTHR38011:SF11">
    <property type="entry name" value="2,5-DIAMINO-6-RIBOSYLAMINO-4(3H)-PYRIMIDINONE 5'-PHOSPHATE REDUCTASE"/>
    <property type="match status" value="1"/>
</dbReference>
<evidence type="ECO:0000259" key="1">
    <source>
        <dbReference type="Pfam" id="PF01872"/>
    </source>
</evidence>
<dbReference type="Gene3D" id="3.40.430.10">
    <property type="entry name" value="Dihydrofolate Reductase, subunit A"/>
    <property type="match status" value="1"/>
</dbReference>
<dbReference type="Proteomes" id="UP000031620">
    <property type="component" value="Chromosome"/>
</dbReference>
<dbReference type="STRING" id="1291742.LOOC260_104630"/>
<proteinExistence type="predicted"/>